<dbReference type="GO" id="GO:0006998">
    <property type="term" value="P:nuclear envelope organization"/>
    <property type="evidence" value="ECO:0007669"/>
    <property type="project" value="InterPro"/>
</dbReference>
<dbReference type="InterPro" id="IPR040202">
    <property type="entry name" value="Brl1/Brr6"/>
</dbReference>
<name>A0A1G4KJK4_9SACH</name>
<dbReference type="GO" id="GO:0055088">
    <property type="term" value="P:lipid homeostasis"/>
    <property type="evidence" value="ECO:0007669"/>
    <property type="project" value="InterPro"/>
</dbReference>
<evidence type="ECO:0000259" key="3">
    <source>
        <dbReference type="SMART" id="SM01042"/>
    </source>
</evidence>
<dbReference type="OrthoDB" id="5961at2759"/>
<organism evidence="4 5">
    <name type="scientific">Lachancea meyersii CBS 8951</name>
    <dbReference type="NCBI Taxonomy" id="1266667"/>
    <lineage>
        <taxon>Eukaryota</taxon>
        <taxon>Fungi</taxon>
        <taxon>Dikarya</taxon>
        <taxon>Ascomycota</taxon>
        <taxon>Saccharomycotina</taxon>
        <taxon>Saccharomycetes</taxon>
        <taxon>Saccharomycetales</taxon>
        <taxon>Saccharomycetaceae</taxon>
        <taxon>Lachancea</taxon>
    </lineage>
</organism>
<evidence type="ECO:0000256" key="1">
    <source>
        <dbReference type="SAM" id="MobiDB-lite"/>
    </source>
</evidence>
<dbReference type="EMBL" id="LT598480">
    <property type="protein sequence ID" value="SCV04735.1"/>
    <property type="molecule type" value="Genomic_DNA"/>
</dbReference>
<proteinExistence type="predicted"/>
<dbReference type="InterPro" id="IPR018767">
    <property type="entry name" value="Brl1/Brr6_dom"/>
</dbReference>
<dbReference type="GO" id="GO:0031965">
    <property type="term" value="C:nuclear membrane"/>
    <property type="evidence" value="ECO:0007669"/>
    <property type="project" value="InterPro"/>
</dbReference>
<keyword evidence="5" id="KW-1185">Reference proteome</keyword>
<feature type="domain" description="Brl1/Brr6" evidence="3">
    <location>
        <begin position="31"/>
        <end position="168"/>
    </location>
</feature>
<feature type="transmembrane region" description="Helical" evidence="2">
    <location>
        <begin position="146"/>
        <end position="164"/>
    </location>
</feature>
<dbReference type="Pfam" id="PF10104">
    <property type="entry name" value="Brr6_like_C_C"/>
    <property type="match status" value="1"/>
</dbReference>
<dbReference type="SMART" id="SM01042">
    <property type="entry name" value="Brr6_like_C_C"/>
    <property type="match status" value="1"/>
</dbReference>
<sequence>MSNIASRSDQIGDVASPQPTPSRYWTDPRVLSEYLQLIFNAVVVSGVLYLCVRFVQLINRDVDKKLQVQAAAAVRTVVECRNKYVKNRCQPDQRAPWLESQCLYWSRCMNQEVPEATDPQRSAVVWAETLAEIINGFLKPISVKSLSILLISTCGIIIVSNMAFKTYRVSYEPITTSIGRSGLNTAESPRLNN</sequence>
<reference evidence="5" key="1">
    <citation type="submission" date="2016-03" db="EMBL/GenBank/DDBJ databases">
        <authorList>
            <person name="Devillers Hugo."/>
        </authorList>
    </citation>
    <scope>NUCLEOTIDE SEQUENCE [LARGE SCALE GENOMIC DNA]</scope>
</reference>
<dbReference type="PANTHER" id="PTHR28136">
    <property type="entry name" value="NUCLEUS EXPORT PROTEIN BRR6"/>
    <property type="match status" value="1"/>
</dbReference>
<feature type="transmembrane region" description="Helical" evidence="2">
    <location>
        <begin position="34"/>
        <end position="55"/>
    </location>
</feature>
<dbReference type="Proteomes" id="UP000191144">
    <property type="component" value="Chromosome H"/>
</dbReference>
<evidence type="ECO:0000313" key="4">
    <source>
        <dbReference type="EMBL" id="SCV04735.1"/>
    </source>
</evidence>
<keyword evidence="2" id="KW-0472">Membrane</keyword>
<evidence type="ECO:0000256" key="2">
    <source>
        <dbReference type="SAM" id="Phobius"/>
    </source>
</evidence>
<feature type="region of interest" description="Disordered" evidence="1">
    <location>
        <begin position="1"/>
        <end position="21"/>
    </location>
</feature>
<dbReference type="AlphaFoldDB" id="A0A1G4KJK4"/>
<keyword evidence="2" id="KW-1133">Transmembrane helix</keyword>
<dbReference type="PANTHER" id="PTHR28136:SF5">
    <property type="entry name" value="NUCLEUS EXPORT PROTEIN BRR6"/>
    <property type="match status" value="1"/>
</dbReference>
<protein>
    <submittedName>
        <fullName evidence="4">LAME_0H20824g1_1</fullName>
    </submittedName>
</protein>
<accession>A0A1G4KJK4</accession>
<gene>
    <name evidence="4" type="ORF">LAME_0H20824G</name>
</gene>
<evidence type="ECO:0000313" key="5">
    <source>
        <dbReference type="Proteomes" id="UP000191144"/>
    </source>
</evidence>
<keyword evidence="2" id="KW-0812">Transmembrane</keyword>